<name>A0ABN7VM89_GIGMA</name>
<feature type="non-terminal residue" evidence="1">
    <location>
        <position position="1"/>
    </location>
</feature>
<keyword evidence="2" id="KW-1185">Reference proteome</keyword>
<comment type="caution">
    <text evidence="1">The sequence shown here is derived from an EMBL/GenBank/DDBJ whole genome shotgun (WGS) entry which is preliminary data.</text>
</comment>
<proteinExistence type="predicted"/>
<gene>
    <name evidence="1" type="ORF">GMARGA_LOCUS20366</name>
</gene>
<reference evidence="1 2" key="1">
    <citation type="submission" date="2021-06" db="EMBL/GenBank/DDBJ databases">
        <authorList>
            <person name="Kallberg Y."/>
            <person name="Tangrot J."/>
            <person name="Rosling A."/>
        </authorList>
    </citation>
    <scope>NUCLEOTIDE SEQUENCE [LARGE SCALE GENOMIC DNA]</scope>
    <source>
        <strain evidence="1 2">120-4 pot B 10/14</strain>
    </source>
</reference>
<accession>A0ABN7VM89</accession>
<protein>
    <submittedName>
        <fullName evidence="1">4858_t:CDS:1</fullName>
    </submittedName>
</protein>
<evidence type="ECO:0000313" key="2">
    <source>
        <dbReference type="Proteomes" id="UP000789901"/>
    </source>
</evidence>
<evidence type="ECO:0000313" key="1">
    <source>
        <dbReference type="EMBL" id="CAG8785509.1"/>
    </source>
</evidence>
<organism evidence="1 2">
    <name type="scientific">Gigaspora margarita</name>
    <dbReference type="NCBI Taxonomy" id="4874"/>
    <lineage>
        <taxon>Eukaryota</taxon>
        <taxon>Fungi</taxon>
        <taxon>Fungi incertae sedis</taxon>
        <taxon>Mucoromycota</taxon>
        <taxon>Glomeromycotina</taxon>
        <taxon>Glomeromycetes</taxon>
        <taxon>Diversisporales</taxon>
        <taxon>Gigasporaceae</taxon>
        <taxon>Gigaspora</taxon>
    </lineage>
</organism>
<dbReference type="Proteomes" id="UP000789901">
    <property type="component" value="Unassembled WGS sequence"/>
</dbReference>
<dbReference type="EMBL" id="CAJVQB010017796">
    <property type="protein sequence ID" value="CAG8785509.1"/>
    <property type="molecule type" value="Genomic_DNA"/>
</dbReference>
<sequence length="102" mass="12163">IKKKNTKLKKFLGWNNTKEIELSCSIVNKEKIELTLLTIEEESPIVDEIKTNEYKIFISYRKFKEYLLKKKIISSEPVYYSKEKQLKKEKVMGMTSKFCSMK</sequence>